<dbReference type="GO" id="GO:0034474">
    <property type="term" value="P:U2 snRNA 3'-end processing"/>
    <property type="evidence" value="ECO:0007669"/>
    <property type="project" value="InterPro"/>
</dbReference>
<dbReference type="PANTHER" id="PTHR21224:SF1">
    <property type="entry name" value="INTEGRATOR COMPLEX SUBUNIT 1"/>
    <property type="match status" value="1"/>
</dbReference>
<dbReference type="InterPro" id="IPR053964">
    <property type="entry name" value="INT1_R3"/>
</dbReference>
<dbReference type="InterPro" id="IPR053966">
    <property type="entry name" value="INTS1_INTS2-bd"/>
</dbReference>
<dbReference type="InterPro" id="IPR016024">
    <property type="entry name" value="ARM-type_fold"/>
</dbReference>
<feature type="compositionally biased region" description="Basic residues" evidence="1">
    <location>
        <begin position="939"/>
        <end position="948"/>
    </location>
</feature>
<evidence type="ECO:0000256" key="1">
    <source>
        <dbReference type="SAM" id="MobiDB-lite"/>
    </source>
</evidence>
<keyword evidence="6" id="KW-1185">Reference proteome</keyword>
<feature type="domain" description="Integrator complex subunit 1 R4" evidence="4">
    <location>
        <begin position="2009"/>
        <end position="2110"/>
    </location>
</feature>
<name>A0A7F8R4B0_LEPWE</name>
<evidence type="ECO:0000313" key="6">
    <source>
        <dbReference type="Proteomes" id="UP000245341"/>
    </source>
</evidence>
<dbReference type="Pfam" id="PF12432">
    <property type="entry name" value="INTS1_RP2B-bd"/>
    <property type="match status" value="1"/>
</dbReference>
<dbReference type="InterPro" id="IPR038902">
    <property type="entry name" value="INTS1"/>
</dbReference>
<dbReference type="Proteomes" id="UP000245341">
    <property type="component" value="Unplaced"/>
</dbReference>
<feature type="region of interest" description="Disordered" evidence="1">
    <location>
        <begin position="1"/>
        <end position="64"/>
    </location>
</feature>
<evidence type="ECO:0000259" key="5">
    <source>
        <dbReference type="Pfam" id="PF22929"/>
    </source>
</evidence>
<feature type="domain" description="Integrator complex subunit 1 RPB2-binding" evidence="2">
    <location>
        <begin position="325"/>
        <end position="480"/>
    </location>
</feature>
<feature type="region of interest" description="Disordered" evidence="1">
    <location>
        <begin position="1315"/>
        <end position="1341"/>
    </location>
</feature>
<feature type="compositionally biased region" description="Polar residues" evidence="1">
    <location>
        <begin position="34"/>
        <end position="44"/>
    </location>
</feature>
<gene>
    <name evidence="7" type="primary">INTS1</name>
</gene>
<feature type="compositionally biased region" description="Acidic residues" evidence="1">
    <location>
        <begin position="925"/>
        <end position="934"/>
    </location>
</feature>
<feature type="domain" description="Integrator complex subunit 1 INTS2-binding" evidence="5">
    <location>
        <begin position="972"/>
        <end position="1306"/>
    </location>
</feature>
<evidence type="ECO:0000259" key="2">
    <source>
        <dbReference type="Pfam" id="PF12432"/>
    </source>
</evidence>
<feature type="compositionally biased region" description="Basic and acidic residues" evidence="1">
    <location>
        <begin position="1316"/>
        <end position="1325"/>
    </location>
</feature>
<dbReference type="SUPFAM" id="SSF48371">
    <property type="entry name" value="ARM repeat"/>
    <property type="match status" value="1"/>
</dbReference>
<dbReference type="PANTHER" id="PTHR21224">
    <property type="entry name" value="INTEGRATOR COMPLEX SUBUNIT 1"/>
    <property type="match status" value="1"/>
</dbReference>
<dbReference type="GO" id="GO:0032039">
    <property type="term" value="C:integrator complex"/>
    <property type="evidence" value="ECO:0007669"/>
    <property type="project" value="InterPro"/>
</dbReference>
<reference evidence="7" key="1">
    <citation type="submission" date="2025-08" db="UniProtKB">
        <authorList>
            <consortium name="RefSeq"/>
        </authorList>
    </citation>
    <scope>IDENTIFICATION</scope>
    <source>
        <tissue evidence="7">Liver</tissue>
    </source>
</reference>
<dbReference type="CTD" id="26173"/>
<feature type="region of interest" description="Disordered" evidence="1">
    <location>
        <begin position="923"/>
        <end position="948"/>
    </location>
</feature>
<evidence type="ECO:0000313" key="7">
    <source>
        <dbReference type="RefSeq" id="XP_030888026.1"/>
    </source>
</evidence>
<feature type="region of interest" description="Disordered" evidence="1">
    <location>
        <begin position="269"/>
        <end position="297"/>
    </location>
</feature>
<dbReference type="InterPro" id="IPR053965">
    <property type="entry name" value="INTS1_R4"/>
</dbReference>
<dbReference type="Pfam" id="PF22928">
    <property type="entry name" value="INTS1_R4"/>
    <property type="match status" value="1"/>
</dbReference>
<feature type="domain" description="Integrator complex subunit 1 R3" evidence="3">
    <location>
        <begin position="1786"/>
        <end position="1942"/>
    </location>
</feature>
<dbReference type="InterPro" id="IPR022145">
    <property type="entry name" value="INTS1_RPB2-bd"/>
</dbReference>
<dbReference type="GeneID" id="102739891"/>
<sequence>MNRAKPATVRRPSAAAKPSGHPPPGDFIALGSKGQANESKTASTLLKPAPSGLPSERKRDAAAALAGASALTGLTKRPKLSSTPPLSALGRLAEAAVAEKRAISPSIKEPSVVPIEVPPSALLDEIEAAELDGNDGRIEGVLCGAVKQLKATRAKPDGALYLSLMYLAKIKPNIFATEGVIEALCSLLRRDASINFKAKGNSLVSVLACNLLMAAYEEDENWPEIFVKVYIEDSLGERIWVDSPHCKTFVDNIQTAFNTKMPPKTMLLQGEVGRSGGDLSAGSSPHPSLTEEEDSQTELLIAEEKLSPEQEGQLMPRPRYDDLAESVEEYVLDMLRDQLNRRQPIDNVSRNLLRLLTSTCGYKEVRLMAVQRLEMWLQNPKLTRPAQDLLMSVCMNCSTHSVEDMDVISHLIKIRLKPKVLLNHYMLCVRELLSAHKDNLGTTIKFVVFNELSNARNPNNMQVLYTVLQHSSELAPKFLAMVFQDLLTNKEDYLRASRALLREIIKQTKHEVNFQAFCLGLMQERKEPQYLDMEFKERFVVHITDVLAVAMMLGITAQVKEAGTAWDKGEKKNLEVLRSFQNQIAAIQRDAVWWLHTVVPSISKLAPKDYVHCLHKVLFTEQPETYYKWDNWPPESDRNFFLRLCSEVPILEDTLMRILVIGLSRELPLGPADAMELADHLVKRAAAVQADDVQVLKVERIQLIDAVLNLCTYHHPENIQLPPGYQPPNLAISTLYWKAWPLLLVVAAFNPENIGLAAWEEYPTLKMLMEMVMTNNYSYPPCTLTDEETRTEMINRELQTSQREKQEILAFEGHLAAASTKQTITESSSLLLSQLTSLDPQGPPRRPPPHILDQVKGLNQSLRLGHLLCRSRSPDFLLNIIQRQASSQSMPWLADLVQSSEGSLDVLPVQCLCEFLLHDAADDATSGEEEEEGESKEQKAKKRQRQQKQRQLLGRLQDLLLGPKADEQTTCEVLDYFLRRLGSSQVASRVLAMKGLSLVLSEGSVRDGEEKEPPMEEDPGDPEALRGYQWLLRDLPRLPLFDSVRPTTALALQQAIHMETDPQTVSAYLVYLSQHTPVEEQGQHSDLALDVARLVVERSTIMSHLFSKRSCSAESDAVLVALLSIFSRYVRRMRKSKEGEEVYSWSESQDQVFLRWTSGETATMHILVVHAMVILLTLGPPRAGDGEFQALLDIWFPEKQPLPTAFLVDTSEEALLLPDWLKLRMIRSEVPRLVDAALQDLEPQQLLLFVQSFGIPVSSMSKLLQYLDQAVAHDPQTLEQNIMDKNYMAHLVEVQHERGASGGQTFHSLLTASLPPRRDSAEVPKPKNSPEQPSGQGRTRAVTQVRELAPEDDLASMLLQAIATLLSSPHSGALVMSMHRRHFLACPLMRQLCQYQRCVPQDTGFSSLFLKVLMQTLQWLDGPAGEGGPLQAQLKLFAAQYSARHRISDVRSGLLRLAEALAFRGDLEVVSSTVRAVVTTLKSGENCGVEPELVGKVLQGLIEVGSPHLEELLAALLAPAPTSPTLRPVAVVSSLLLQEKEPQAPGESEADSCSLEAIQLGPCSGLLVDWLEMLDPEVVSSCPDLQQRLLFSRSKGKGHPGPQVPSFRPYLLALLTHQSSWSTLHQCIRILLGKNREQRFDPSASLDFLWACIHVPRIWQGRDQRTPQKRREELVLRVQAAELIGLVELILAEAEARSQDGDAAACSLLQARLPLLLSCCRGHDESVRKVTAHLTGCMQQWGDSVLGRRCRDLLVQLYLQWPELRVPVPEALLHSGSATGSSTCKLDGLIHRFITLLADTSDSRSSENRVADANMACRKLAVAHPILLLRHLPMIAALLHGRTHLNFQEFRQQNHLTFFLHVLGVLELLQPQVFQNEHQGALWDCLRSFVRLLLSYRKSSRHLAPFIHKFVYFTHKYVTCNAPAAVSFLQKHADALHDLSFDSSDLVMLKSLLAGLSLPSRDGRADQGLDEEGDALTPWLPEENSAGSLPLVSVSLFTPLTAAEMAPYMKRLSRGQTVEDVLEVLSDIDEMSRRRPEILGFFSTSLQRLMSSAEEPCRNLAFGLALRSIQNNPSFAADFLPTFMCCLGSRDFEVVQTALRNLPEYTLLCQEHAAMLLHRAFLVGMYGQMDTSVQISEALRILHMEAVM</sequence>
<evidence type="ECO:0000259" key="3">
    <source>
        <dbReference type="Pfam" id="PF22927"/>
    </source>
</evidence>
<dbReference type="Pfam" id="PF22929">
    <property type="entry name" value="INTS1_INTS2-bd"/>
    <property type="match status" value="1"/>
</dbReference>
<organism evidence="6 7">
    <name type="scientific">Leptonychotes weddellii</name>
    <name type="common">Weddell seal</name>
    <name type="synonym">Otaria weddellii</name>
    <dbReference type="NCBI Taxonomy" id="9713"/>
    <lineage>
        <taxon>Eukaryota</taxon>
        <taxon>Metazoa</taxon>
        <taxon>Chordata</taxon>
        <taxon>Craniata</taxon>
        <taxon>Vertebrata</taxon>
        <taxon>Euteleostomi</taxon>
        <taxon>Mammalia</taxon>
        <taxon>Eutheria</taxon>
        <taxon>Laurasiatheria</taxon>
        <taxon>Carnivora</taxon>
        <taxon>Caniformia</taxon>
        <taxon>Pinnipedia</taxon>
        <taxon>Phocidae</taxon>
        <taxon>Monachinae</taxon>
        <taxon>Lobodontini</taxon>
        <taxon>Leptonychotes</taxon>
    </lineage>
</organism>
<dbReference type="Pfam" id="PF22927">
    <property type="entry name" value="INT1_R3"/>
    <property type="match status" value="1"/>
</dbReference>
<dbReference type="RefSeq" id="XP_030888026.1">
    <property type="nucleotide sequence ID" value="XM_031032166.1"/>
</dbReference>
<evidence type="ECO:0000259" key="4">
    <source>
        <dbReference type="Pfam" id="PF22928"/>
    </source>
</evidence>
<accession>A0A7F8R4B0</accession>
<protein>
    <submittedName>
        <fullName evidence="7">Integrator complex subunit 1 isoform X5</fullName>
    </submittedName>
</protein>
<proteinExistence type="predicted"/>